<dbReference type="Proteomes" id="UP001596524">
    <property type="component" value="Unassembled WGS sequence"/>
</dbReference>
<evidence type="ECO:0000313" key="2">
    <source>
        <dbReference type="EMBL" id="MFC7361683.1"/>
    </source>
</evidence>
<organism evidence="2 3">
    <name type="scientific">Nocardioides astragali</name>
    <dbReference type="NCBI Taxonomy" id="1776736"/>
    <lineage>
        <taxon>Bacteria</taxon>
        <taxon>Bacillati</taxon>
        <taxon>Actinomycetota</taxon>
        <taxon>Actinomycetes</taxon>
        <taxon>Propionibacteriales</taxon>
        <taxon>Nocardioidaceae</taxon>
        <taxon>Nocardioides</taxon>
    </lineage>
</organism>
<reference evidence="3" key="1">
    <citation type="journal article" date="2019" name="Int. J. Syst. Evol. Microbiol.">
        <title>The Global Catalogue of Microorganisms (GCM) 10K type strain sequencing project: providing services to taxonomists for standard genome sequencing and annotation.</title>
        <authorList>
            <consortium name="The Broad Institute Genomics Platform"/>
            <consortium name="The Broad Institute Genome Sequencing Center for Infectious Disease"/>
            <person name="Wu L."/>
            <person name="Ma J."/>
        </authorList>
    </citation>
    <scope>NUCLEOTIDE SEQUENCE [LARGE SCALE GENOMIC DNA]</scope>
    <source>
        <strain evidence="3">FCH27</strain>
    </source>
</reference>
<comment type="caution">
    <text evidence="2">The sequence shown here is derived from an EMBL/GenBank/DDBJ whole genome shotgun (WGS) entry which is preliminary data.</text>
</comment>
<feature type="region of interest" description="Disordered" evidence="1">
    <location>
        <begin position="278"/>
        <end position="316"/>
    </location>
</feature>
<evidence type="ECO:0000313" key="3">
    <source>
        <dbReference type="Proteomes" id="UP001596524"/>
    </source>
</evidence>
<dbReference type="EMBL" id="JBHTCH010000018">
    <property type="protein sequence ID" value="MFC7361683.1"/>
    <property type="molecule type" value="Genomic_DNA"/>
</dbReference>
<keyword evidence="3" id="KW-1185">Reference proteome</keyword>
<proteinExistence type="predicted"/>
<gene>
    <name evidence="2" type="ORF">ACFQO6_15515</name>
</gene>
<name>A0ABW2N3Y9_9ACTN</name>
<evidence type="ECO:0000256" key="1">
    <source>
        <dbReference type="SAM" id="MobiDB-lite"/>
    </source>
</evidence>
<feature type="region of interest" description="Disordered" evidence="1">
    <location>
        <begin position="61"/>
        <end position="81"/>
    </location>
</feature>
<sequence length="447" mass="46179">ISCPGNWRVNLIAPRAIVELTMGKAFESGDSLEVPAHASAQIKSPSQTNTLPMYAVSGCDSGSQVLTDPPPGPAPVSAAPATTPVGDADLQQALVVTPNDVDSDVPTPYPVVLTGDVKDVKGWTAQAVFYNADGTSYTAAGTATVPDTTGGGYKAFSISVPTVPAEVLAANGVWWVRVQFTSPTGVVHWTRYQDSAPFTVGDLLFCDGMVSGNFGTLRLARNDVPNGAWVEMNIIRGVMPHLTINASILVPCSPVDSDHAPVSPTDCVSTDPGFPNEAATDGFVNGSGSTPGRLDADTTPGCDRNGGSDRTPESPNLNDDLLSCYIVGGHSVGDVVAGENNILSADIFDSPRFFFIPVIPVEAANGASGAYPIIAFRPGFITNESMAATATARGAISGHNGLTFHSGHIEQINVVLFPESALPGTAPPIGGEIDYTGSGTKVLALVE</sequence>
<protein>
    <submittedName>
        <fullName evidence="2">Uncharacterized protein</fullName>
    </submittedName>
</protein>
<accession>A0ABW2N3Y9</accession>
<dbReference type="RefSeq" id="WP_379185968.1">
    <property type="nucleotide sequence ID" value="NZ_JBHTCH010000018.1"/>
</dbReference>
<feature type="non-terminal residue" evidence="2">
    <location>
        <position position="1"/>
    </location>
</feature>